<proteinExistence type="predicted"/>
<dbReference type="InterPro" id="IPR016181">
    <property type="entry name" value="Acyl_CoA_acyltransferase"/>
</dbReference>
<sequence length="214" mass="25123">MRVRLRSFSCKDLYQCASLVRSAWYLNDDGPMRYKLMLAARYFISCLKDSNLCFVAAEGKKVHALVLLAAHHNKDKISWLKTAFLGPVLKLLDFSCKRLSYLSSDYAYDEKYKEQYAYMHDIVLQNKIKGCELLLIISDKELKGLGSHLIRVCERLAFLHHEPCLYLLTDESCNYTFYQRHNYTACFEQELDFSIAGERRHIQKCFIYKKDLKV</sequence>
<dbReference type="SUPFAM" id="SSF55729">
    <property type="entry name" value="Acyl-CoA N-acyltransferases (Nat)"/>
    <property type="match status" value="1"/>
</dbReference>
<dbReference type="RefSeq" id="WP_113745004.1">
    <property type="nucleotide sequence ID" value="NZ_UAPU01000005.1"/>
</dbReference>
<accession>A0A2X0VB78</accession>
<gene>
    <name evidence="1" type="ORF">NCTC13093_02423</name>
</gene>
<organism evidence="1 2">
    <name type="scientific">Anaerobiospirillum thomasii</name>
    <dbReference type="NCBI Taxonomy" id="179995"/>
    <lineage>
        <taxon>Bacteria</taxon>
        <taxon>Pseudomonadati</taxon>
        <taxon>Pseudomonadota</taxon>
        <taxon>Gammaproteobacteria</taxon>
        <taxon>Aeromonadales</taxon>
        <taxon>Succinivibrionaceae</taxon>
        <taxon>Anaerobiospirillum</taxon>
    </lineage>
</organism>
<evidence type="ECO:0000313" key="1">
    <source>
        <dbReference type="EMBL" id="SPT70993.1"/>
    </source>
</evidence>
<reference evidence="1 2" key="1">
    <citation type="submission" date="2018-06" db="EMBL/GenBank/DDBJ databases">
        <authorList>
            <consortium name="Pathogen Informatics"/>
            <person name="Doyle S."/>
        </authorList>
    </citation>
    <scope>NUCLEOTIDE SEQUENCE [LARGE SCALE GENOMIC DNA]</scope>
    <source>
        <strain evidence="1 2">NCTC13093</strain>
    </source>
</reference>
<evidence type="ECO:0000313" key="2">
    <source>
        <dbReference type="Proteomes" id="UP000250086"/>
    </source>
</evidence>
<protein>
    <recommendedName>
        <fullName evidence="3">N-acetyltransferase domain-containing protein</fullName>
    </recommendedName>
</protein>
<keyword evidence="2" id="KW-1185">Reference proteome</keyword>
<dbReference type="EMBL" id="UAPV01000001">
    <property type="protein sequence ID" value="SPT70993.1"/>
    <property type="molecule type" value="Genomic_DNA"/>
</dbReference>
<dbReference type="OrthoDB" id="6711752at2"/>
<name>A0A2X0VB78_9GAMM</name>
<dbReference type="AlphaFoldDB" id="A0A2X0VB78"/>
<evidence type="ECO:0008006" key="3">
    <source>
        <dbReference type="Google" id="ProtNLM"/>
    </source>
</evidence>
<dbReference type="Gene3D" id="3.40.630.30">
    <property type="match status" value="1"/>
</dbReference>
<dbReference type="Proteomes" id="UP000250086">
    <property type="component" value="Unassembled WGS sequence"/>
</dbReference>